<dbReference type="PANTHER" id="PTHR31353:SF1">
    <property type="entry name" value="PROTEIN FAM98B"/>
    <property type="match status" value="1"/>
</dbReference>
<dbReference type="KEGG" id="mis:MICPUN_60453"/>
<dbReference type="PANTHER" id="PTHR31353">
    <property type="entry name" value="FAM98"/>
    <property type="match status" value="1"/>
</dbReference>
<accession>C1FFB1</accession>
<evidence type="ECO:0000256" key="1">
    <source>
        <dbReference type="ARBA" id="ARBA00007218"/>
    </source>
</evidence>
<dbReference type="GeneID" id="8245432"/>
<evidence type="ECO:0000256" key="2">
    <source>
        <dbReference type="SAM" id="MobiDB-lite"/>
    </source>
</evidence>
<comment type="similarity">
    <text evidence="1">Belongs to the FAM98 family.</text>
</comment>
<name>C1FFB1_MICCC</name>
<reference evidence="3 4" key="1">
    <citation type="journal article" date="2009" name="Science">
        <title>Green evolution and dynamic adaptations revealed by genomes of the marine picoeukaryotes Micromonas.</title>
        <authorList>
            <person name="Worden A.Z."/>
            <person name="Lee J.H."/>
            <person name="Mock T."/>
            <person name="Rouze P."/>
            <person name="Simmons M.P."/>
            <person name="Aerts A.L."/>
            <person name="Allen A.E."/>
            <person name="Cuvelier M.L."/>
            <person name="Derelle E."/>
            <person name="Everett M.V."/>
            <person name="Foulon E."/>
            <person name="Grimwood J."/>
            <person name="Gundlach H."/>
            <person name="Henrissat B."/>
            <person name="Napoli C."/>
            <person name="McDonald S.M."/>
            <person name="Parker M.S."/>
            <person name="Rombauts S."/>
            <person name="Salamov A."/>
            <person name="Von Dassow P."/>
            <person name="Badger J.H."/>
            <person name="Coutinho P.M."/>
            <person name="Demir E."/>
            <person name="Dubchak I."/>
            <person name="Gentemann C."/>
            <person name="Eikrem W."/>
            <person name="Gready J.E."/>
            <person name="John U."/>
            <person name="Lanier W."/>
            <person name="Lindquist E.A."/>
            <person name="Lucas S."/>
            <person name="Mayer K.F."/>
            <person name="Moreau H."/>
            <person name="Not F."/>
            <person name="Otillar R."/>
            <person name="Panaud O."/>
            <person name="Pangilinan J."/>
            <person name="Paulsen I."/>
            <person name="Piegu B."/>
            <person name="Poliakov A."/>
            <person name="Robbens S."/>
            <person name="Schmutz J."/>
            <person name="Toulza E."/>
            <person name="Wyss T."/>
            <person name="Zelensky A."/>
            <person name="Zhou K."/>
            <person name="Armbrust E.V."/>
            <person name="Bhattacharya D."/>
            <person name="Goodenough U.W."/>
            <person name="Van de Peer Y."/>
            <person name="Grigoriev I.V."/>
        </authorList>
    </citation>
    <scope>NUCLEOTIDE SEQUENCE [LARGE SCALE GENOMIC DNA]</scope>
    <source>
        <strain evidence="4">RCC299 / NOUM17</strain>
    </source>
</reference>
<protein>
    <submittedName>
        <fullName evidence="3">Uncharacterized protein</fullName>
    </submittedName>
</protein>
<dbReference type="STRING" id="296587.C1FFB1"/>
<dbReference type="InParanoid" id="C1FFB1"/>
<organism evidence="3 4">
    <name type="scientific">Micromonas commoda (strain RCC299 / NOUM17 / CCMP2709)</name>
    <name type="common">Picoplanktonic green alga</name>
    <dbReference type="NCBI Taxonomy" id="296587"/>
    <lineage>
        <taxon>Eukaryota</taxon>
        <taxon>Viridiplantae</taxon>
        <taxon>Chlorophyta</taxon>
        <taxon>Mamiellophyceae</taxon>
        <taxon>Mamiellales</taxon>
        <taxon>Mamiellaceae</taxon>
        <taxon>Micromonas</taxon>
    </lineage>
</organism>
<dbReference type="RefSeq" id="XP_002508081.1">
    <property type="nucleotide sequence ID" value="XM_002508035.1"/>
</dbReference>
<dbReference type="OMA" id="TGRHRAN"/>
<dbReference type="GO" id="GO:0072669">
    <property type="term" value="C:tRNA-splicing ligase complex"/>
    <property type="evidence" value="ECO:0007669"/>
    <property type="project" value="TreeGrafter"/>
</dbReference>
<dbReference type="InterPro" id="IPR018797">
    <property type="entry name" value="FAM98"/>
</dbReference>
<dbReference type="Pfam" id="PF10239">
    <property type="entry name" value="DUF2465"/>
    <property type="match status" value="1"/>
</dbReference>
<evidence type="ECO:0000313" key="3">
    <source>
        <dbReference type="EMBL" id="ACO69339.1"/>
    </source>
</evidence>
<dbReference type="Proteomes" id="UP000002009">
    <property type="component" value="Chromosome 8"/>
</dbReference>
<sequence>MAGLEDAAEDLLERLGDIGVAVEDATVADVTGRHRANATVFNRIAQALAQDVVAVLPTAGADDPDGCEAAASAVHRSVASAAAAGDVAGATRRVEQGLRRLGTAIDKTSPAAACETHELLEMLATYVQAGTMLARTKAQNRDEGRAGERLQKMEVEALVQSETSPMDEVQSERASRATWRLADALAPLDPRVAVAAPDAPAVAASALACVKRALDALPTDHLRPLFPESRDGSTGDASFPGLDGDPVIRSTVDAIANELAREYALRKETVARRAGLTVTSFSYSKRLRAQPEVGRDFLRRVGAGGTQAQGRDGLPGIGRSVTLADARRARVADLARCVLRTNAEAHRTLDASVKRVLIGNVPDRGGRTEEARGGLGGNMPAFTARVDHGGATHRRGGGRGRGGRGSGSQGGGGGRGGSQGGDGGRRGGGGRGGRR</sequence>
<feature type="compositionally biased region" description="Basic residues" evidence="2">
    <location>
        <begin position="391"/>
        <end position="402"/>
    </location>
</feature>
<feature type="region of interest" description="Disordered" evidence="2">
    <location>
        <begin position="361"/>
        <end position="435"/>
    </location>
</feature>
<gene>
    <name evidence="3" type="ORF">MICPUN_60453</name>
</gene>
<evidence type="ECO:0000313" key="4">
    <source>
        <dbReference type="Proteomes" id="UP000002009"/>
    </source>
</evidence>
<feature type="compositionally biased region" description="Gly residues" evidence="2">
    <location>
        <begin position="403"/>
        <end position="435"/>
    </location>
</feature>
<proteinExistence type="inferred from homology"/>
<dbReference type="AlphaFoldDB" id="C1FFB1"/>
<keyword evidence="4" id="KW-1185">Reference proteome</keyword>
<dbReference type="EMBL" id="CP001575">
    <property type="protein sequence ID" value="ACO69339.1"/>
    <property type="molecule type" value="Genomic_DNA"/>
</dbReference>
<dbReference type="OrthoDB" id="512356at2759"/>
<dbReference type="eggNOG" id="KOG3973">
    <property type="taxonomic scope" value="Eukaryota"/>
</dbReference>